<dbReference type="InterPro" id="IPR058163">
    <property type="entry name" value="LysR-type_TF_proteobact-type"/>
</dbReference>
<dbReference type="Proteomes" id="UP001595528">
    <property type="component" value="Unassembled WGS sequence"/>
</dbReference>
<evidence type="ECO:0000313" key="7">
    <source>
        <dbReference type="Proteomes" id="UP001595528"/>
    </source>
</evidence>
<evidence type="ECO:0000256" key="1">
    <source>
        <dbReference type="ARBA" id="ARBA00009437"/>
    </source>
</evidence>
<dbReference type="EMBL" id="JBHRTR010000036">
    <property type="protein sequence ID" value="MFC3230158.1"/>
    <property type="molecule type" value="Genomic_DNA"/>
</dbReference>
<dbReference type="InterPro" id="IPR036388">
    <property type="entry name" value="WH-like_DNA-bd_sf"/>
</dbReference>
<dbReference type="RefSeq" id="WP_379905056.1">
    <property type="nucleotide sequence ID" value="NZ_JBHRTR010000036.1"/>
</dbReference>
<dbReference type="CDD" id="cd08422">
    <property type="entry name" value="PBP2_CrgA_like"/>
    <property type="match status" value="1"/>
</dbReference>
<accession>A0ABV7L708</accession>
<protein>
    <submittedName>
        <fullName evidence="6">LysR family transcriptional regulator</fullName>
    </submittedName>
</protein>
<dbReference type="Pfam" id="PF03466">
    <property type="entry name" value="LysR_substrate"/>
    <property type="match status" value="1"/>
</dbReference>
<dbReference type="PANTHER" id="PTHR30537:SF5">
    <property type="entry name" value="HTH-TYPE TRANSCRIPTIONAL ACTIVATOR TTDR-RELATED"/>
    <property type="match status" value="1"/>
</dbReference>
<dbReference type="SUPFAM" id="SSF53850">
    <property type="entry name" value="Periplasmic binding protein-like II"/>
    <property type="match status" value="1"/>
</dbReference>
<dbReference type="PANTHER" id="PTHR30537">
    <property type="entry name" value="HTH-TYPE TRANSCRIPTIONAL REGULATOR"/>
    <property type="match status" value="1"/>
</dbReference>
<comment type="caution">
    <text evidence="6">The sequence shown here is derived from an EMBL/GenBank/DDBJ whole genome shotgun (WGS) entry which is preliminary data.</text>
</comment>
<dbReference type="InterPro" id="IPR005119">
    <property type="entry name" value="LysR_subst-bd"/>
</dbReference>
<evidence type="ECO:0000256" key="4">
    <source>
        <dbReference type="ARBA" id="ARBA00023163"/>
    </source>
</evidence>
<gene>
    <name evidence="6" type="ORF">ACFOGJ_23110</name>
</gene>
<dbReference type="PRINTS" id="PR00039">
    <property type="entry name" value="HTHLYSR"/>
</dbReference>
<dbReference type="SUPFAM" id="SSF46785">
    <property type="entry name" value="Winged helix' DNA-binding domain"/>
    <property type="match status" value="1"/>
</dbReference>
<comment type="similarity">
    <text evidence="1">Belongs to the LysR transcriptional regulatory family.</text>
</comment>
<dbReference type="InterPro" id="IPR036390">
    <property type="entry name" value="WH_DNA-bd_sf"/>
</dbReference>
<feature type="domain" description="HTH lysR-type" evidence="5">
    <location>
        <begin position="1"/>
        <end position="59"/>
    </location>
</feature>
<keyword evidence="3" id="KW-0238">DNA-binding</keyword>
<dbReference type="Pfam" id="PF00126">
    <property type="entry name" value="HTH_1"/>
    <property type="match status" value="1"/>
</dbReference>
<dbReference type="InterPro" id="IPR000847">
    <property type="entry name" value="LysR_HTH_N"/>
</dbReference>
<dbReference type="Gene3D" id="3.40.190.290">
    <property type="match status" value="1"/>
</dbReference>
<sequence length="303" mass="33345">MDKLSAMRAFVKVCETGSFTAAAQAMGVPKSAVSKQVAWLEENLGVRLLNRTTRRSSITEVGQGFLERSRRILEDVTEAEAQATELQTRPGGRLRVTTPFSFGLLHLSQVLCDIATAYPELELDVTMTDRFVSLLDEGFDLAIRIGDLPDSNLIGRRIADTRLVLCASPAYFARAGTPQSPADLAQHNCLIYAREGRHDNWQFRDNGRDIAVLPRGNLRVNNGDALKMAALRGLGIAQLPVFLAGAELADRRLQPVLTDYERPPLAINAVYPHNRHLSAKVRVFVDELVKRFKGGAEPVLAGD</sequence>
<keyword evidence="4" id="KW-0804">Transcription</keyword>
<evidence type="ECO:0000313" key="6">
    <source>
        <dbReference type="EMBL" id="MFC3230158.1"/>
    </source>
</evidence>
<name>A0ABV7L708_9PROT</name>
<evidence type="ECO:0000256" key="2">
    <source>
        <dbReference type="ARBA" id="ARBA00023015"/>
    </source>
</evidence>
<dbReference type="PROSITE" id="PS50931">
    <property type="entry name" value="HTH_LYSR"/>
    <property type="match status" value="1"/>
</dbReference>
<evidence type="ECO:0000256" key="3">
    <source>
        <dbReference type="ARBA" id="ARBA00023125"/>
    </source>
</evidence>
<dbReference type="Gene3D" id="1.10.10.10">
    <property type="entry name" value="Winged helix-like DNA-binding domain superfamily/Winged helix DNA-binding domain"/>
    <property type="match status" value="1"/>
</dbReference>
<organism evidence="6 7">
    <name type="scientific">Marinibaculum pumilum</name>
    <dbReference type="NCBI Taxonomy" id="1766165"/>
    <lineage>
        <taxon>Bacteria</taxon>
        <taxon>Pseudomonadati</taxon>
        <taxon>Pseudomonadota</taxon>
        <taxon>Alphaproteobacteria</taxon>
        <taxon>Rhodospirillales</taxon>
        <taxon>Rhodospirillaceae</taxon>
        <taxon>Marinibaculum</taxon>
    </lineage>
</organism>
<evidence type="ECO:0000259" key="5">
    <source>
        <dbReference type="PROSITE" id="PS50931"/>
    </source>
</evidence>
<reference evidence="7" key="1">
    <citation type="journal article" date="2019" name="Int. J. Syst. Evol. Microbiol.">
        <title>The Global Catalogue of Microorganisms (GCM) 10K type strain sequencing project: providing services to taxonomists for standard genome sequencing and annotation.</title>
        <authorList>
            <consortium name="The Broad Institute Genomics Platform"/>
            <consortium name="The Broad Institute Genome Sequencing Center for Infectious Disease"/>
            <person name="Wu L."/>
            <person name="Ma J."/>
        </authorList>
    </citation>
    <scope>NUCLEOTIDE SEQUENCE [LARGE SCALE GENOMIC DNA]</scope>
    <source>
        <strain evidence="7">KCTC 42964</strain>
    </source>
</reference>
<keyword evidence="2" id="KW-0805">Transcription regulation</keyword>
<keyword evidence="7" id="KW-1185">Reference proteome</keyword>
<proteinExistence type="inferred from homology"/>